<evidence type="ECO:0000259" key="11">
    <source>
        <dbReference type="PROSITE" id="PS50109"/>
    </source>
</evidence>
<keyword evidence="15" id="KW-1185">Reference proteome</keyword>
<accession>A0A934W4M4</accession>
<dbReference type="SMART" id="SM00091">
    <property type="entry name" value="PAS"/>
    <property type="match status" value="3"/>
</dbReference>
<dbReference type="PANTHER" id="PTHR41523">
    <property type="entry name" value="TWO-COMPONENT SYSTEM SENSOR PROTEIN"/>
    <property type="match status" value="1"/>
</dbReference>
<dbReference type="Proteomes" id="UP000622890">
    <property type="component" value="Unassembled WGS sequence"/>
</dbReference>
<dbReference type="PROSITE" id="PS50113">
    <property type="entry name" value="PAC"/>
    <property type="match status" value="3"/>
</dbReference>
<proteinExistence type="predicted"/>
<keyword evidence="8" id="KW-0843">Virulence</keyword>
<comment type="catalytic activity">
    <reaction evidence="1">
        <text>ATP + protein L-histidine = ADP + protein N-phospho-L-histidine.</text>
        <dbReference type="EC" id="2.7.13.3"/>
    </reaction>
</comment>
<dbReference type="Gene3D" id="3.30.565.10">
    <property type="entry name" value="Histidine kinase-like ATPase, C-terminal domain"/>
    <property type="match status" value="1"/>
</dbReference>
<evidence type="ECO:0000313" key="14">
    <source>
        <dbReference type="EMBL" id="MBK4734037.1"/>
    </source>
</evidence>
<evidence type="ECO:0000259" key="12">
    <source>
        <dbReference type="PROSITE" id="PS50112"/>
    </source>
</evidence>
<gene>
    <name evidence="14" type="ORF">JJB74_05380</name>
</gene>
<dbReference type="InterPro" id="IPR035965">
    <property type="entry name" value="PAS-like_dom_sf"/>
</dbReference>
<dbReference type="SMART" id="SM00387">
    <property type="entry name" value="HATPase_c"/>
    <property type="match status" value="1"/>
</dbReference>
<dbReference type="InterPro" id="IPR001610">
    <property type="entry name" value="PAC"/>
</dbReference>
<organism evidence="14 15">
    <name type="scientific">Noviherbaspirillum pedocola</name>
    <dbReference type="NCBI Taxonomy" id="2801341"/>
    <lineage>
        <taxon>Bacteria</taxon>
        <taxon>Pseudomonadati</taxon>
        <taxon>Pseudomonadota</taxon>
        <taxon>Betaproteobacteria</taxon>
        <taxon>Burkholderiales</taxon>
        <taxon>Oxalobacteraceae</taxon>
        <taxon>Noviherbaspirillum</taxon>
    </lineage>
</organism>
<keyword evidence="5" id="KW-0547">Nucleotide-binding</keyword>
<dbReference type="SUPFAM" id="SSF55785">
    <property type="entry name" value="PYP-like sensor domain (PAS domain)"/>
    <property type="match status" value="3"/>
</dbReference>
<keyword evidence="10" id="KW-1133">Transmembrane helix</keyword>
<protein>
    <recommendedName>
        <fullName evidence="2">histidine kinase</fullName>
        <ecNumber evidence="2">2.7.13.3</ecNumber>
    </recommendedName>
</protein>
<evidence type="ECO:0000259" key="13">
    <source>
        <dbReference type="PROSITE" id="PS50113"/>
    </source>
</evidence>
<feature type="domain" description="PAS" evidence="12">
    <location>
        <begin position="373"/>
        <end position="430"/>
    </location>
</feature>
<dbReference type="EMBL" id="JAEPBG010000002">
    <property type="protein sequence ID" value="MBK4734037.1"/>
    <property type="molecule type" value="Genomic_DNA"/>
</dbReference>
<dbReference type="Pfam" id="PF07568">
    <property type="entry name" value="HisKA_2"/>
    <property type="match status" value="1"/>
</dbReference>
<feature type="domain" description="PAC" evidence="13">
    <location>
        <begin position="450"/>
        <end position="500"/>
    </location>
</feature>
<feature type="transmembrane region" description="Helical" evidence="10">
    <location>
        <begin position="12"/>
        <end position="33"/>
    </location>
</feature>
<feature type="domain" description="PAC" evidence="13">
    <location>
        <begin position="575"/>
        <end position="627"/>
    </location>
</feature>
<dbReference type="GO" id="GO:0006355">
    <property type="term" value="P:regulation of DNA-templated transcription"/>
    <property type="evidence" value="ECO:0007669"/>
    <property type="project" value="InterPro"/>
</dbReference>
<keyword evidence="9" id="KW-0175">Coiled coil</keyword>
<reference evidence="14" key="1">
    <citation type="submission" date="2021-01" db="EMBL/GenBank/DDBJ databases">
        <title>Genome sequence of strain Noviherbaspirillum sp. DKR-6.</title>
        <authorList>
            <person name="Chaudhary D.K."/>
        </authorList>
    </citation>
    <scope>NUCLEOTIDE SEQUENCE</scope>
    <source>
        <strain evidence="14">DKR-6</strain>
    </source>
</reference>
<evidence type="ECO:0000256" key="5">
    <source>
        <dbReference type="ARBA" id="ARBA00022741"/>
    </source>
</evidence>
<dbReference type="Gene3D" id="3.30.450.20">
    <property type="entry name" value="PAS domain"/>
    <property type="match status" value="3"/>
</dbReference>
<evidence type="ECO:0000256" key="10">
    <source>
        <dbReference type="SAM" id="Phobius"/>
    </source>
</evidence>
<dbReference type="InterPro" id="IPR000014">
    <property type="entry name" value="PAS"/>
</dbReference>
<dbReference type="InterPro" id="IPR000700">
    <property type="entry name" value="PAS-assoc_C"/>
</dbReference>
<evidence type="ECO:0000256" key="3">
    <source>
        <dbReference type="ARBA" id="ARBA00022553"/>
    </source>
</evidence>
<dbReference type="SUPFAM" id="SSF55874">
    <property type="entry name" value="ATPase domain of HSP90 chaperone/DNA topoisomerase II/histidine kinase"/>
    <property type="match status" value="1"/>
</dbReference>
<keyword evidence="4" id="KW-0808">Transferase</keyword>
<dbReference type="InterPro" id="IPR005467">
    <property type="entry name" value="His_kinase_dom"/>
</dbReference>
<name>A0A934W4M4_9BURK</name>
<evidence type="ECO:0000256" key="9">
    <source>
        <dbReference type="SAM" id="Coils"/>
    </source>
</evidence>
<dbReference type="Gene3D" id="2.10.70.100">
    <property type="match status" value="1"/>
</dbReference>
<keyword evidence="10" id="KW-0472">Membrane</keyword>
<feature type="transmembrane region" description="Helical" evidence="10">
    <location>
        <begin position="276"/>
        <end position="299"/>
    </location>
</feature>
<evidence type="ECO:0000256" key="8">
    <source>
        <dbReference type="ARBA" id="ARBA00023026"/>
    </source>
</evidence>
<evidence type="ECO:0000256" key="1">
    <source>
        <dbReference type="ARBA" id="ARBA00000085"/>
    </source>
</evidence>
<dbReference type="Pfam" id="PF13426">
    <property type="entry name" value="PAS_9"/>
    <property type="match status" value="1"/>
</dbReference>
<keyword evidence="3" id="KW-0597">Phosphoprotein</keyword>
<dbReference type="EC" id="2.7.13.3" evidence="2"/>
<dbReference type="PROSITE" id="PS50112">
    <property type="entry name" value="PAS"/>
    <property type="match status" value="2"/>
</dbReference>
<feature type="coiled-coil region" evidence="9">
    <location>
        <begin position="329"/>
        <end position="373"/>
    </location>
</feature>
<dbReference type="Pfam" id="PF02518">
    <property type="entry name" value="HATPase_c"/>
    <property type="match status" value="1"/>
</dbReference>
<dbReference type="SMART" id="SM00086">
    <property type="entry name" value="PAC"/>
    <property type="match status" value="3"/>
</dbReference>
<evidence type="ECO:0000256" key="2">
    <source>
        <dbReference type="ARBA" id="ARBA00012438"/>
    </source>
</evidence>
<dbReference type="CDD" id="cd18774">
    <property type="entry name" value="PDC2_HK_sensor"/>
    <property type="match status" value="1"/>
</dbReference>
<dbReference type="InterPro" id="IPR003594">
    <property type="entry name" value="HATPase_dom"/>
</dbReference>
<evidence type="ECO:0000256" key="4">
    <source>
        <dbReference type="ARBA" id="ARBA00022679"/>
    </source>
</evidence>
<comment type="caution">
    <text evidence="14">The sequence shown here is derived from an EMBL/GenBank/DDBJ whole genome shotgun (WGS) entry which is preliminary data.</text>
</comment>
<dbReference type="RefSeq" id="WP_200590819.1">
    <property type="nucleotide sequence ID" value="NZ_JAEPBG010000002.1"/>
</dbReference>
<dbReference type="InterPro" id="IPR013655">
    <property type="entry name" value="PAS_fold_3"/>
</dbReference>
<dbReference type="NCBIfam" id="TIGR00229">
    <property type="entry name" value="sensory_box"/>
    <property type="match status" value="3"/>
</dbReference>
<dbReference type="GO" id="GO:0004673">
    <property type="term" value="F:protein histidine kinase activity"/>
    <property type="evidence" value="ECO:0007669"/>
    <property type="project" value="UniProtKB-EC"/>
</dbReference>
<feature type="domain" description="Histidine kinase" evidence="11">
    <location>
        <begin position="764"/>
        <end position="958"/>
    </location>
</feature>
<dbReference type="InterPro" id="IPR013767">
    <property type="entry name" value="PAS_fold"/>
</dbReference>
<sequence length="970" mass="106155">MLWKGCSTLRQWFALLVLACVLPACAVTLLLVISSYQRERERFEQITTQTAHALMLAVNHDLYGIQNSLQALATSTQLASGHMREFDAQTRDALRAWPGARISLANAHGERLIDTDFPYGRKPDDAMPAAQPEAVFAGAVTISSLQQPPQARRMQFTVTVPVHLGGAVAYALSMTLPAQRIDSILKQQQLPAGWPAAVIDGEGIILARSMQAENFVGGLATPELLRRMRHLDEGSLATSTLEGIAALIAYSRGPGSPWTVAIGAPRTALTAALWRSIAWTVLGSVLLLACCLMLVRVVAEHITRSIRALAAPAMALGYGEAFSLPPLPLHEAENVAGALRKAAQLLQQRTEQRDSAERRKAELIEVQSRLEASEALLRAIFEEAPDGLLLVAPDGRILRANEQASMLFGRSRADLVGMAVEELVPREARERHCQLCAGYFDAPTRRSMGSGRQLHAQRADGSAFPVDIMLSPLRAAQGRLVIVTIRDASERLRNESALRDSESRFRSMLEYAPIGMSVVSPEGRFLIVNRALCELLGFDADELLQKNIRDITHPDDLAHDLALSRQMMEGSSHASQLEKRYIRKDGASVHVLLTRSLLCDDAGKPLYFIAQIEDISESRRARERLTALNRRLALATQAGGIAVWELDLQGGAIWWDERMFALYGASDGDDPHAVWESRVLPQDRERVAREFDEARTGLVAVSTEFTIRWPDGRQRILRADAMPTRDDAGRPLTMTGINWDITETRQREAALSAALQEKDTLLRELYHRVKNNLQVISSLFSLQLRTLPDGEARLALQESADRVRAMALVHEKLYQSKNLSSIALDDYIGDLCHQLGNAAGAAERGIALEASAQPVEVGLQVAVPLGLVLNELLANSLRHGFPEGRRGHIAVHLACGADHALSLTVTDDGVGLPPGMNIATSRTLGLKLVQALASQLDGSFSLESRDGTVARLQFRLVGEKRQDAASRLAA</sequence>
<dbReference type="PANTHER" id="PTHR41523:SF8">
    <property type="entry name" value="ETHYLENE RESPONSE SENSOR PROTEIN"/>
    <property type="match status" value="1"/>
</dbReference>
<evidence type="ECO:0000256" key="7">
    <source>
        <dbReference type="ARBA" id="ARBA00022840"/>
    </source>
</evidence>
<dbReference type="Pfam" id="PF00989">
    <property type="entry name" value="PAS"/>
    <property type="match status" value="1"/>
</dbReference>
<dbReference type="CDD" id="cd00130">
    <property type="entry name" value="PAS"/>
    <property type="match status" value="3"/>
</dbReference>
<dbReference type="Pfam" id="PF08447">
    <property type="entry name" value="PAS_3"/>
    <property type="match status" value="1"/>
</dbReference>
<keyword evidence="6" id="KW-0418">Kinase</keyword>
<dbReference type="PROSITE" id="PS50109">
    <property type="entry name" value="HIS_KIN"/>
    <property type="match status" value="1"/>
</dbReference>
<keyword evidence="10" id="KW-0812">Transmembrane</keyword>
<dbReference type="GO" id="GO:0005524">
    <property type="term" value="F:ATP binding"/>
    <property type="evidence" value="ECO:0007669"/>
    <property type="project" value="UniProtKB-KW"/>
</dbReference>
<dbReference type="AlphaFoldDB" id="A0A934W4M4"/>
<keyword evidence="7" id="KW-0067">ATP-binding</keyword>
<feature type="domain" description="PAS" evidence="12">
    <location>
        <begin position="501"/>
        <end position="571"/>
    </location>
</feature>
<feature type="domain" description="PAC" evidence="13">
    <location>
        <begin position="701"/>
        <end position="753"/>
    </location>
</feature>
<dbReference type="InterPro" id="IPR011495">
    <property type="entry name" value="Sig_transdc_His_kin_sub2_dim/P"/>
</dbReference>
<dbReference type="InterPro" id="IPR036890">
    <property type="entry name" value="HATPase_C_sf"/>
</dbReference>
<evidence type="ECO:0000313" key="15">
    <source>
        <dbReference type="Proteomes" id="UP000622890"/>
    </source>
</evidence>
<evidence type="ECO:0000256" key="6">
    <source>
        <dbReference type="ARBA" id="ARBA00022777"/>
    </source>
</evidence>